<dbReference type="Pfam" id="PF03466">
    <property type="entry name" value="LysR_substrate"/>
    <property type="match status" value="1"/>
</dbReference>
<dbReference type="GO" id="GO:0003677">
    <property type="term" value="F:DNA binding"/>
    <property type="evidence" value="ECO:0007669"/>
    <property type="project" value="UniProtKB-KW"/>
</dbReference>
<accession>A0A1M6B9C5</accession>
<dbReference type="PANTHER" id="PTHR30118:SF15">
    <property type="entry name" value="TRANSCRIPTIONAL REGULATORY PROTEIN"/>
    <property type="match status" value="1"/>
</dbReference>
<evidence type="ECO:0000256" key="3">
    <source>
        <dbReference type="ARBA" id="ARBA00023125"/>
    </source>
</evidence>
<dbReference type="PROSITE" id="PS50931">
    <property type="entry name" value="HTH_LYSR"/>
    <property type="match status" value="1"/>
</dbReference>
<dbReference type="PRINTS" id="PR00039">
    <property type="entry name" value="HTHLYSR"/>
</dbReference>
<dbReference type="InterPro" id="IPR000847">
    <property type="entry name" value="LysR_HTH_N"/>
</dbReference>
<reference evidence="7" key="1">
    <citation type="submission" date="2016-11" db="EMBL/GenBank/DDBJ databases">
        <authorList>
            <person name="Varghese N."/>
            <person name="Submissions S."/>
        </authorList>
    </citation>
    <scope>NUCLEOTIDE SEQUENCE [LARGE SCALE GENOMIC DNA]</scope>
    <source>
        <strain evidence="7">DSM 100564</strain>
    </source>
</reference>
<keyword evidence="3 6" id="KW-0238">DNA-binding</keyword>
<organism evidence="6 7">
    <name type="scientific">Shimia gijangensis</name>
    <dbReference type="NCBI Taxonomy" id="1470563"/>
    <lineage>
        <taxon>Bacteria</taxon>
        <taxon>Pseudomonadati</taxon>
        <taxon>Pseudomonadota</taxon>
        <taxon>Alphaproteobacteria</taxon>
        <taxon>Rhodobacterales</taxon>
        <taxon>Roseobacteraceae</taxon>
    </lineage>
</organism>
<dbReference type="Gene3D" id="3.40.190.10">
    <property type="entry name" value="Periplasmic binding protein-like II"/>
    <property type="match status" value="2"/>
</dbReference>
<dbReference type="AlphaFoldDB" id="A0A1M6B9C5"/>
<comment type="similarity">
    <text evidence="1">Belongs to the LysR transcriptional regulatory family.</text>
</comment>
<dbReference type="InterPro" id="IPR050389">
    <property type="entry name" value="LysR-type_TF"/>
</dbReference>
<dbReference type="PANTHER" id="PTHR30118">
    <property type="entry name" value="HTH-TYPE TRANSCRIPTIONAL REGULATOR LEUO-RELATED"/>
    <property type="match status" value="1"/>
</dbReference>
<dbReference type="InterPro" id="IPR005119">
    <property type="entry name" value="LysR_subst-bd"/>
</dbReference>
<gene>
    <name evidence="6" type="ORF">SAMN05444000_101162</name>
</gene>
<dbReference type="EMBL" id="FQZQ01000001">
    <property type="protein sequence ID" value="SHI45312.1"/>
    <property type="molecule type" value="Genomic_DNA"/>
</dbReference>
<evidence type="ECO:0000256" key="4">
    <source>
        <dbReference type="ARBA" id="ARBA00023163"/>
    </source>
</evidence>
<evidence type="ECO:0000313" key="6">
    <source>
        <dbReference type="EMBL" id="SHI45312.1"/>
    </source>
</evidence>
<dbReference type="SUPFAM" id="SSF53850">
    <property type="entry name" value="Periplasmic binding protein-like II"/>
    <property type="match status" value="1"/>
</dbReference>
<dbReference type="STRING" id="1470563.SAMN05444000_101162"/>
<dbReference type="SUPFAM" id="SSF46785">
    <property type="entry name" value="Winged helix' DNA-binding domain"/>
    <property type="match status" value="1"/>
</dbReference>
<dbReference type="Proteomes" id="UP000183982">
    <property type="component" value="Unassembled WGS sequence"/>
</dbReference>
<evidence type="ECO:0000259" key="5">
    <source>
        <dbReference type="PROSITE" id="PS50931"/>
    </source>
</evidence>
<feature type="domain" description="HTH lysR-type" evidence="5">
    <location>
        <begin position="10"/>
        <end position="67"/>
    </location>
</feature>
<protein>
    <submittedName>
        <fullName evidence="6">DNA-binding transcriptional regulator, LysR family</fullName>
    </submittedName>
</protein>
<evidence type="ECO:0000313" key="7">
    <source>
        <dbReference type="Proteomes" id="UP000183982"/>
    </source>
</evidence>
<keyword evidence="7" id="KW-1185">Reference proteome</keyword>
<dbReference type="CDD" id="cd08417">
    <property type="entry name" value="PBP2_Nitroaromatics_like"/>
    <property type="match status" value="1"/>
</dbReference>
<keyword evidence="2" id="KW-0805">Transcription regulation</keyword>
<evidence type="ECO:0000256" key="2">
    <source>
        <dbReference type="ARBA" id="ARBA00023015"/>
    </source>
</evidence>
<name>A0A1M6B9C5_9RHOB</name>
<dbReference type="Gene3D" id="1.10.10.10">
    <property type="entry name" value="Winged helix-like DNA-binding domain superfamily/Winged helix DNA-binding domain"/>
    <property type="match status" value="1"/>
</dbReference>
<dbReference type="InterPro" id="IPR036390">
    <property type="entry name" value="WH_DNA-bd_sf"/>
</dbReference>
<dbReference type="InterPro" id="IPR037402">
    <property type="entry name" value="YidZ_PBP2"/>
</dbReference>
<proteinExistence type="inferred from homology"/>
<keyword evidence="4" id="KW-0804">Transcription</keyword>
<evidence type="ECO:0000256" key="1">
    <source>
        <dbReference type="ARBA" id="ARBA00009437"/>
    </source>
</evidence>
<dbReference type="GO" id="GO:0003700">
    <property type="term" value="F:DNA-binding transcription factor activity"/>
    <property type="evidence" value="ECO:0007669"/>
    <property type="project" value="InterPro"/>
</dbReference>
<dbReference type="Pfam" id="PF00126">
    <property type="entry name" value="HTH_1"/>
    <property type="match status" value="1"/>
</dbReference>
<sequence length="312" mass="34371">MIYVMNLLSFDLNLLRVLSALLAEHSTTRAGEKIGLSQSAVSAALNRLRHALNDPLFVRQGQRLVPTDFARTLERPLEKILGDLQQALSGSDRFDPYQSDTSFKVSGSDFFATLLMPQLAEVFARKAPLMRIQQVDLVPESYVGILENAAIDLALIPKIAFPSWIGYQPLFRSRFVVIARKGHPQLGGNGLAPGSKVDMDLFCSLGHVLFSTEGNLHGLGDAALAKVGRSRRVVMSLPAFSGVTNAVAHSDLIALVAHQYADYVAELLGLDMFEAPMPVPEPELCMIWHERSTNNPAHRWLRQQVSQVLANF</sequence>
<dbReference type="InterPro" id="IPR036388">
    <property type="entry name" value="WH-like_DNA-bd_sf"/>
</dbReference>